<evidence type="ECO:0000313" key="1">
    <source>
        <dbReference type="EMBL" id="KAK7481286.1"/>
    </source>
</evidence>
<comment type="caution">
    <text evidence="1">The sequence shown here is derived from an EMBL/GenBank/DDBJ whole genome shotgun (WGS) entry which is preliminary data.</text>
</comment>
<gene>
    <name evidence="1" type="ORF">BaRGS_00027546</name>
</gene>
<organism evidence="1 2">
    <name type="scientific">Batillaria attramentaria</name>
    <dbReference type="NCBI Taxonomy" id="370345"/>
    <lineage>
        <taxon>Eukaryota</taxon>
        <taxon>Metazoa</taxon>
        <taxon>Spiralia</taxon>
        <taxon>Lophotrochozoa</taxon>
        <taxon>Mollusca</taxon>
        <taxon>Gastropoda</taxon>
        <taxon>Caenogastropoda</taxon>
        <taxon>Sorbeoconcha</taxon>
        <taxon>Cerithioidea</taxon>
        <taxon>Batillariidae</taxon>
        <taxon>Batillaria</taxon>
    </lineage>
</organism>
<reference evidence="1 2" key="1">
    <citation type="journal article" date="2023" name="Sci. Data">
        <title>Genome assembly of the Korean intertidal mud-creeper Batillaria attramentaria.</title>
        <authorList>
            <person name="Patra A.K."/>
            <person name="Ho P.T."/>
            <person name="Jun S."/>
            <person name="Lee S.J."/>
            <person name="Kim Y."/>
            <person name="Won Y.J."/>
        </authorList>
    </citation>
    <scope>NUCLEOTIDE SEQUENCE [LARGE SCALE GENOMIC DNA]</scope>
    <source>
        <strain evidence="1">Wonlab-2016</strain>
    </source>
</reference>
<accession>A0ABD0K2Q3</accession>
<evidence type="ECO:0000313" key="2">
    <source>
        <dbReference type="Proteomes" id="UP001519460"/>
    </source>
</evidence>
<sequence>MIVFPPFQNACSQGSQPRGVFLSGVEKAKSLVGPAVLCSRTPATCCDTARSVRDASTWPATCAVSGSTGGTTTRSTWLTNTALLMS</sequence>
<proteinExistence type="predicted"/>
<dbReference type="EMBL" id="JACVVK020000265">
    <property type="protein sequence ID" value="KAK7481286.1"/>
    <property type="molecule type" value="Genomic_DNA"/>
</dbReference>
<dbReference type="AlphaFoldDB" id="A0ABD0K2Q3"/>
<name>A0ABD0K2Q3_9CAEN</name>
<keyword evidence="2" id="KW-1185">Reference proteome</keyword>
<protein>
    <submittedName>
        <fullName evidence="1">Uncharacterized protein</fullName>
    </submittedName>
</protein>
<dbReference type="Proteomes" id="UP001519460">
    <property type="component" value="Unassembled WGS sequence"/>
</dbReference>